<dbReference type="Gene3D" id="3.30.450.20">
    <property type="entry name" value="PAS domain"/>
    <property type="match status" value="3"/>
</dbReference>
<proteinExistence type="predicted"/>
<evidence type="ECO:0000259" key="6">
    <source>
        <dbReference type="PROSITE" id="PS50110"/>
    </source>
</evidence>
<feature type="domain" description="PAS" evidence="7">
    <location>
        <begin position="165"/>
        <end position="220"/>
    </location>
</feature>
<dbReference type="Pfam" id="PF01590">
    <property type="entry name" value="GAF"/>
    <property type="match status" value="1"/>
</dbReference>
<dbReference type="InterPro" id="IPR035965">
    <property type="entry name" value="PAS-like_dom_sf"/>
</dbReference>
<comment type="catalytic activity">
    <reaction evidence="1">
        <text>ATP + protein L-histidine = ADP + protein N-phospho-L-histidine.</text>
        <dbReference type="EC" id="2.7.13.3"/>
    </reaction>
</comment>
<accession>A0ABT3CSU7</accession>
<dbReference type="SUPFAM" id="SSF55785">
    <property type="entry name" value="PYP-like sensor domain (PAS domain)"/>
    <property type="match status" value="3"/>
</dbReference>
<evidence type="ECO:0000259" key="7">
    <source>
        <dbReference type="PROSITE" id="PS50112"/>
    </source>
</evidence>
<dbReference type="PANTHER" id="PTHR43065">
    <property type="entry name" value="SENSOR HISTIDINE KINASE"/>
    <property type="match status" value="1"/>
</dbReference>
<dbReference type="NCBIfam" id="TIGR00229">
    <property type="entry name" value="sensory_box"/>
    <property type="match status" value="3"/>
</dbReference>
<organism evidence="9 10">
    <name type="scientific">Reichenbachiella ulvae</name>
    <dbReference type="NCBI Taxonomy" id="2980104"/>
    <lineage>
        <taxon>Bacteria</taxon>
        <taxon>Pseudomonadati</taxon>
        <taxon>Bacteroidota</taxon>
        <taxon>Cytophagia</taxon>
        <taxon>Cytophagales</taxon>
        <taxon>Reichenbachiellaceae</taxon>
        <taxon>Reichenbachiella</taxon>
    </lineage>
</organism>
<protein>
    <recommendedName>
        <fullName evidence="2">histidine kinase</fullName>
        <ecNumber evidence="2">2.7.13.3</ecNumber>
    </recommendedName>
</protein>
<feature type="domain" description="Histidine kinase" evidence="5">
    <location>
        <begin position="558"/>
        <end position="774"/>
    </location>
</feature>
<evidence type="ECO:0000313" key="10">
    <source>
        <dbReference type="Proteomes" id="UP001300692"/>
    </source>
</evidence>
<dbReference type="InterPro" id="IPR036097">
    <property type="entry name" value="HisK_dim/P_sf"/>
</dbReference>
<dbReference type="CDD" id="cd00130">
    <property type="entry name" value="PAS"/>
    <property type="match status" value="2"/>
</dbReference>
<dbReference type="PROSITE" id="PS50112">
    <property type="entry name" value="PAS"/>
    <property type="match status" value="3"/>
</dbReference>
<reference evidence="9 10" key="1">
    <citation type="submission" date="2022-10" db="EMBL/GenBank/DDBJ databases">
        <title>Comparative genomics and taxonomic characterization of three novel marine species of genus Reichenbachiella exhibiting antioxidant and polysaccharide degradation activities.</title>
        <authorList>
            <person name="Muhammad N."/>
            <person name="Lee Y.-J."/>
            <person name="Ko J."/>
            <person name="Kim S.-G."/>
        </authorList>
    </citation>
    <scope>NUCLEOTIDE SEQUENCE [LARGE SCALE GENOMIC DNA]</scope>
    <source>
        <strain evidence="9 10">ABR2-5</strain>
    </source>
</reference>
<dbReference type="CDD" id="cd00082">
    <property type="entry name" value="HisKA"/>
    <property type="match status" value="1"/>
</dbReference>
<dbReference type="InterPro" id="IPR000700">
    <property type="entry name" value="PAS-assoc_C"/>
</dbReference>
<dbReference type="SUPFAM" id="SSF52172">
    <property type="entry name" value="CheY-like"/>
    <property type="match status" value="1"/>
</dbReference>
<comment type="caution">
    <text evidence="9">The sequence shown here is derived from an EMBL/GenBank/DDBJ whole genome shotgun (WGS) entry which is preliminary data.</text>
</comment>
<dbReference type="RefSeq" id="WP_264137395.1">
    <property type="nucleotide sequence ID" value="NZ_JAOYOD010000001.1"/>
</dbReference>
<dbReference type="SMART" id="SM00448">
    <property type="entry name" value="REC"/>
    <property type="match status" value="1"/>
</dbReference>
<dbReference type="EMBL" id="JAOYOD010000001">
    <property type="protein sequence ID" value="MCV9386584.1"/>
    <property type="molecule type" value="Genomic_DNA"/>
</dbReference>
<evidence type="ECO:0000313" key="9">
    <source>
        <dbReference type="EMBL" id="MCV9386584.1"/>
    </source>
</evidence>
<dbReference type="SMART" id="SM00387">
    <property type="entry name" value="HATPase_c"/>
    <property type="match status" value="1"/>
</dbReference>
<feature type="domain" description="PAC" evidence="8">
    <location>
        <begin position="362"/>
        <end position="414"/>
    </location>
</feature>
<evidence type="ECO:0000259" key="8">
    <source>
        <dbReference type="PROSITE" id="PS50113"/>
    </source>
</evidence>
<evidence type="ECO:0000256" key="2">
    <source>
        <dbReference type="ARBA" id="ARBA00012438"/>
    </source>
</evidence>
<dbReference type="InterPro" id="IPR036890">
    <property type="entry name" value="HATPase_C_sf"/>
</dbReference>
<dbReference type="Gene3D" id="1.10.287.130">
    <property type="match status" value="1"/>
</dbReference>
<evidence type="ECO:0000259" key="5">
    <source>
        <dbReference type="PROSITE" id="PS50109"/>
    </source>
</evidence>
<dbReference type="Gene3D" id="3.30.565.10">
    <property type="entry name" value="Histidine kinase-like ATPase, C-terminal domain"/>
    <property type="match status" value="1"/>
</dbReference>
<feature type="domain" description="Response regulatory" evidence="6">
    <location>
        <begin position="798"/>
        <end position="918"/>
    </location>
</feature>
<dbReference type="InterPro" id="IPR003661">
    <property type="entry name" value="HisK_dim/P_dom"/>
</dbReference>
<sequence>MPSYEAAYKRIILDTADLSGQAYFDKIVLSVSKMLGASHCILGKKTTNNKIETISWCSHLKIQDKITYDLKNTPCDNVVGRDTCLVPKGVCQTYPKDLLLQKMSVEAYAGTPIFDKELNHIGILNILSESPFEDIKFVQSILELVGITVSNELQRLLYEEELIRSKEYAENLLNITSGLVVVLDEEFKIKMINQSGLKISGYANVELIGQNWFDIFMPNDPISKDKWINKKSIPDHEECAFVTKSGKELFISWANSKIIENNSVTGTILVGTDITQRKLNDEMLSIALQDRDNFRDALNNSALVSITDLKGQIIYANDKFVELSKYNKEELIGQDHRILNSGYHDRSFWKEMWQSLRQGKSWRNDVRNTAKDGSYYWVDTTVNAVFDANGDIYQYMSVRYDITEKKRAEQELIESERNLKSLFDNSAENILSVDKNYRIQAYNENTAKYFFEKFNAKINKGVNVLDLLPPDQAVRAKSILDKVLAGQHLFLEEEEDNKSKHATNGNKAYRETTYSPIFDHEQIIGASILSRDTTDRKFGEEAMRKMDKLNSIGTLAGGIAHDFNNILLGVFANISMIKDELPKESASREYLEDALNAMNRASGLTKQLLTFSKGGEPIKEEVDLTQMIAEVVKFDLSGSNVKPVFDFPPDLWQAIVDKGQIQQVISNLVINANQAMEHGGILKVNLSNVEMDKNDHPNLEEGKYLKVVIADNGIGIEPHDLDQIFDPYFSTKEFGNGLGLATAYSIIIKHRGFINVSSVKGEGTVFEILLPATDSEPETVKKPLKQNGSTLNNSSPARILVMDDIEMLRKVITRMLEADGFEVFATGEGKTAIEIFAASIANGTPFDVTILDLTVPDGMGGVETIDQILKIDPNARVIASSGYANHQAMSEFKHYGFKNIITKPYTNDELLKVINEVLEE</sequence>
<dbReference type="Proteomes" id="UP001300692">
    <property type="component" value="Unassembled WGS sequence"/>
</dbReference>
<feature type="modified residue" description="4-aspartylphosphate" evidence="4">
    <location>
        <position position="852"/>
    </location>
</feature>
<dbReference type="SMART" id="SM00388">
    <property type="entry name" value="HisKA"/>
    <property type="match status" value="1"/>
</dbReference>
<dbReference type="InterPro" id="IPR001610">
    <property type="entry name" value="PAC"/>
</dbReference>
<dbReference type="PROSITE" id="PS50110">
    <property type="entry name" value="RESPONSE_REGULATORY"/>
    <property type="match status" value="1"/>
</dbReference>
<dbReference type="InterPro" id="IPR003018">
    <property type="entry name" value="GAF"/>
</dbReference>
<evidence type="ECO:0000256" key="1">
    <source>
        <dbReference type="ARBA" id="ARBA00000085"/>
    </source>
</evidence>
<dbReference type="Gene3D" id="3.40.50.2300">
    <property type="match status" value="1"/>
</dbReference>
<dbReference type="InterPro" id="IPR000014">
    <property type="entry name" value="PAS"/>
</dbReference>
<dbReference type="InterPro" id="IPR005467">
    <property type="entry name" value="His_kinase_dom"/>
</dbReference>
<gene>
    <name evidence="9" type="ORF">N7U62_07920</name>
</gene>
<dbReference type="InterPro" id="IPR013656">
    <property type="entry name" value="PAS_4"/>
</dbReference>
<dbReference type="SMART" id="SM00091">
    <property type="entry name" value="PAS"/>
    <property type="match status" value="3"/>
</dbReference>
<dbReference type="InterPro" id="IPR003594">
    <property type="entry name" value="HATPase_dom"/>
</dbReference>
<dbReference type="SUPFAM" id="SSF47384">
    <property type="entry name" value="Homodimeric domain of signal transducing histidine kinase"/>
    <property type="match status" value="1"/>
</dbReference>
<dbReference type="PRINTS" id="PR00344">
    <property type="entry name" value="BCTRLSENSOR"/>
</dbReference>
<dbReference type="InterPro" id="IPR011006">
    <property type="entry name" value="CheY-like_superfamily"/>
</dbReference>
<keyword evidence="10" id="KW-1185">Reference proteome</keyword>
<name>A0ABT3CSU7_9BACT</name>
<dbReference type="SMART" id="SM00086">
    <property type="entry name" value="PAC"/>
    <property type="match status" value="3"/>
</dbReference>
<dbReference type="Pfam" id="PF02518">
    <property type="entry name" value="HATPase_c"/>
    <property type="match status" value="1"/>
</dbReference>
<dbReference type="Pfam" id="PF00072">
    <property type="entry name" value="Response_reg"/>
    <property type="match status" value="1"/>
</dbReference>
<dbReference type="Pfam" id="PF00512">
    <property type="entry name" value="HisKA"/>
    <property type="match status" value="1"/>
</dbReference>
<feature type="domain" description="PAS" evidence="7">
    <location>
        <begin position="415"/>
        <end position="487"/>
    </location>
</feature>
<dbReference type="EC" id="2.7.13.3" evidence="2"/>
<dbReference type="PROSITE" id="PS50113">
    <property type="entry name" value="PAC"/>
    <property type="match status" value="1"/>
</dbReference>
<dbReference type="PANTHER" id="PTHR43065:SF42">
    <property type="entry name" value="TWO-COMPONENT SENSOR PPRA"/>
    <property type="match status" value="1"/>
</dbReference>
<dbReference type="SUPFAM" id="SSF55874">
    <property type="entry name" value="ATPase domain of HSP90 chaperone/DNA topoisomerase II/histidine kinase"/>
    <property type="match status" value="1"/>
</dbReference>
<dbReference type="InterPro" id="IPR001789">
    <property type="entry name" value="Sig_transdc_resp-reg_receiver"/>
</dbReference>
<dbReference type="Pfam" id="PF08448">
    <property type="entry name" value="PAS_4"/>
    <property type="match status" value="1"/>
</dbReference>
<feature type="domain" description="PAS" evidence="7">
    <location>
        <begin position="290"/>
        <end position="334"/>
    </location>
</feature>
<evidence type="ECO:0000256" key="4">
    <source>
        <dbReference type="PROSITE-ProRule" id="PRU00169"/>
    </source>
</evidence>
<dbReference type="SUPFAM" id="SSF55781">
    <property type="entry name" value="GAF domain-like"/>
    <property type="match status" value="1"/>
</dbReference>
<keyword evidence="3 4" id="KW-0597">Phosphoprotein</keyword>
<dbReference type="Pfam" id="PF13426">
    <property type="entry name" value="PAS_9"/>
    <property type="match status" value="2"/>
</dbReference>
<dbReference type="PROSITE" id="PS50109">
    <property type="entry name" value="HIS_KIN"/>
    <property type="match status" value="1"/>
</dbReference>
<evidence type="ECO:0000256" key="3">
    <source>
        <dbReference type="ARBA" id="ARBA00022553"/>
    </source>
</evidence>
<dbReference type="InterPro" id="IPR004358">
    <property type="entry name" value="Sig_transdc_His_kin-like_C"/>
</dbReference>